<protein>
    <recommendedName>
        <fullName evidence="13">Germin-like protein</fullName>
    </recommendedName>
</protein>
<comment type="subcellular location">
    <subcellularLocation>
        <location evidence="1 13">Secreted</location>
        <location evidence="1 13">Extracellular space</location>
        <location evidence="1 13">Apoplast</location>
    </subcellularLocation>
</comment>
<dbReference type="GO" id="GO:0009506">
    <property type="term" value="C:plasmodesma"/>
    <property type="evidence" value="ECO:0007669"/>
    <property type="project" value="UniProtKB-ARBA"/>
</dbReference>
<dbReference type="InterPro" id="IPR011051">
    <property type="entry name" value="RmlC_Cupin_sf"/>
</dbReference>
<accession>A0A834WQ79</accession>
<dbReference type="GO" id="GO:0030145">
    <property type="term" value="F:manganese ion binding"/>
    <property type="evidence" value="ECO:0007669"/>
    <property type="project" value="UniProtKB-UniRule"/>
</dbReference>
<keyword evidence="8" id="KW-0325">Glycoprotein</keyword>
<evidence type="ECO:0000256" key="7">
    <source>
        <dbReference type="ARBA" id="ARBA00023157"/>
    </source>
</evidence>
<evidence type="ECO:0000256" key="9">
    <source>
        <dbReference type="ARBA" id="ARBA00023211"/>
    </source>
</evidence>
<keyword evidence="9 10" id="KW-0464">Manganese</keyword>
<feature type="signal peptide" evidence="13">
    <location>
        <begin position="1"/>
        <end position="24"/>
    </location>
</feature>
<sequence length="222" mass="23665">MRTILVSPPLFLFTLCLMLGLSKPDPCPLQDYCIADTNNPKALFLNGAPCINPELATPSHFFTSSLSKPGNTSANQFGFSVTLTNTVNLPGLNTLGLVLARVDIAANGIVPPHAHPRASEVTTCLRGTLLVGFIDTSNRVFTQNLKPGESFVFPKGMIHFLYNMDSRNPALAISGLNSQNPGAQIASVATFASKPGVPDEVLTKAFQISSQEVAKIRRNLGG</sequence>
<dbReference type="InterPro" id="IPR019780">
    <property type="entry name" value="Germin_Mn-BS"/>
</dbReference>
<dbReference type="InterPro" id="IPR001929">
    <property type="entry name" value="Germin"/>
</dbReference>
<dbReference type="InterPro" id="IPR014710">
    <property type="entry name" value="RmlC-like_jellyroll"/>
</dbReference>
<evidence type="ECO:0000313" key="16">
    <source>
        <dbReference type="Proteomes" id="UP000634136"/>
    </source>
</evidence>
<evidence type="ECO:0000256" key="2">
    <source>
        <dbReference type="ARBA" id="ARBA00007456"/>
    </source>
</evidence>
<dbReference type="PRINTS" id="PR00325">
    <property type="entry name" value="GERMIN"/>
</dbReference>
<dbReference type="GO" id="GO:2000280">
    <property type="term" value="P:regulation of root development"/>
    <property type="evidence" value="ECO:0007669"/>
    <property type="project" value="UniProtKB-ARBA"/>
</dbReference>
<dbReference type="Proteomes" id="UP000634136">
    <property type="component" value="Unassembled WGS sequence"/>
</dbReference>
<dbReference type="PROSITE" id="PS00725">
    <property type="entry name" value="GERMIN"/>
    <property type="match status" value="1"/>
</dbReference>
<keyword evidence="4 13" id="KW-0964">Secreted</keyword>
<keyword evidence="5 10" id="KW-0479">Metal-binding</keyword>
<keyword evidence="7 12" id="KW-1015">Disulfide bond</keyword>
<dbReference type="OrthoDB" id="1921208at2759"/>
<evidence type="ECO:0000313" key="15">
    <source>
        <dbReference type="EMBL" id="KAF7829413.1"/>
    </source>
</evidence>
<evidence type="ECO:0000256" key="12">
    <source>
        <dbReference type="PIRSR" id="PIRSR601929-3"/>
    </source>
</evidence>
<comment type="similarity">
    <text evidence="2 13">Belongs to the germin family.</text>
</comment>
<evidence type="ECO:0000256" key="5">
    <source>
        <dbReference type="ARBA" id="ARBA00022723"/>
    </source>
</evidence>
<evidence type="ECO:0000256" key="11">
    <source>
        <dbReference type="PIRSR" id="PIRSR601929-2"/>
    </source>
</evidence>
<feature type="chain" id="PRO_5033092837" description="Germin-like protein" evidence="13">
    <location>
        <begin position="25"/>
        <end position="222"/>
    </location>
</feature>
<dbReference type="SMART" id="SM00835">
    <property type="entry name" value="Cupin_1"/>
    <property type="match status" value="1"/>
</dbReference>
<evidence type="ECO:0000256" key="6">
    <source>
        <dbReference type="ARBA" id="ARBA00022729"/>
    </source>
</evidence>
<dbReference type="Gene3D" id="2.60.120.10">
    <property type="entry name" value="Jelly Rolls"/>
    <property type="match status" value="1"/>
</dbReference>
<evidence type="ECO:0000256" key="4">
    <source>
        <dbReference type="ARBA" id="ARBA00022525"/>
    </source>
</evidence>
<feature type="binding site" evidence="10">
    <location>
        <position position="115"/>
    </location>
    <ligand>
        <name>oxalate</name>
        <dbReference type="ChEBI" id="CHEBI:30623"/>
    </ligand>
</feature>
<dbReference type="PANTHER" id="PTHR31238">
    <property type="entry name" value="GERMIN-LIKE PROTEIN SUBFAMILY 3 MEMBER 3"/>
    <property type="match status" value="1"/>
</dbReference>
<feature type="domain" description="Cupin type-1" evidence="14">
    <location>
        <begin position="64"/>
        <end position="214"/>
    </location>
</feature>
<evidence type="ECO:0000256" key="3">
    <source>
        <dbReference type="ARBA" id="ARBA00022523"/>
    </source>
</evidence>
<evidence type="ECO:0000256" key="8">
    <source>
        <dbReference type="ARBA" id="ARBA00023180"/>
    </source>
</evidence>
<gene>
    <name evidence="15" type="ORF">G2W53_020577</name>
</gene>
<evidence type="ECO:0000256" key="13">
    <source>
        <dbReference type="RuleBase" id="RU366015"/>
    </source>
</evidence>
<feature type="binding site" evidence="10">
    <location>
        <position position="120"/>
    </location>
    <ligand>
        <name>oxalate</name>
        <dbReference type="ChEBI" id="CHEBI:30623"/>
    </ligand>
</feature>
<keyword evidence="3 13" id="KW-0052">Apoplast</keyword>
<dbReference type="InterPro" id="IPR006045">
    <property type="entry name" value="Cupin_1"/>
</dbReference>
<organism evidence="15 16">
    <name type="scientific">Senna tora</name>
    <dbReference type="NCBI Taxonomy" id="362788"/>
    <lineage>
        <taxon>Eukaryota</taxon>
        <taxon>Viridiplantae</taxon>
        <taxon>Streptophyta</taxon>
        <taxon>Embryophyta</taxon>
        <taxon>Tracheophyta</taxon>
        <taxon>Spermatophyta</taxon>
        <taxon>Magnoliopsida</taxon>
        <taxon>eudicotyledons</taxon>
        <taxon>Gunneridae</taxon>
        <taxon>Pentapetalae</taxon>
        <taxon>rosids</taxon>
        <taxon>fabids</taxon>
        <taxon>Fabales</taxon>
        <taxon>Fabaceae</taxon>
        <taxon>Caesalpinioideae</taxon>
        <taxon>Cassia clade</taxon>
        <taxon>Senna</taxon>
    </lineage>
</organism>
<name>A0A834WQ79_9FABA</name>
<comment type="caution">
    <text evidence="15">The sequence shown here is derived from an EMBL/GenBank/DDBJ whole genome shotgun (WGS) entry which is preliminary data.</text>
</comment>
<evidence type="ECO:0000259" key="14">
    <source>
        <dbReference type="SMART" id="SM00835"/>
    </source>
</evidence>
<evidence type="ECO:0000256" key="10">
    <source>
        <dbReference type="PIRSR" id="PIRSR601929-1"/>
    </source>
</evidence>
<dbReference type="CDD" id="cd02241">
    <property type="entry name" value="cupin_OxOx"/>
    <property type="match status" value="1"/>
</dbReference>
<dbReference type="FunFam" id="2.60.120.10:FF:000025">
    <property type="entry name" value="germin-like protein subfamily 2 member 1"/>
    <property type="match status" value="1"/>
</dbReference>
<reference evidence="15" key="1">
    <citation type="submission" date="2020-09" db="EMBL/GenBank/DDBJ databases">
        <title>Genome-Enabled Discovery of Anthraquinone Biosynthesis in Senna tora.</title>
        <authorList>
            <person name="Kang S.-H."/>
            <person name="Pandey R.P."/>
            <person name="Lee C.-M."/>
            <person name="Sim J.-S."/>
            <person name="Jeong J.-T."/>
            <person name="Choi B.-S."/>
            <person name="Jung M."/>
            <person name="Ginzburg D."/>
            <person name="Zhao K."/>
            <person name="Won S.Y."/>
            <person name="Oh T.-J."/>
            <person name="Yu Y."/>
            <person name="Kim N.-H."/>
            <person name="Lee O.R."/>
            <person name="Lee T.-H."/>
            <person name="Bashyal P."/>
            <person name="Kim T.-S."/>
            <person name="Lee W.-H."/>
            <person name="Kawkins C."/>
            <person name="Kim C.-K."/>
            <person name="Kim J.S."/>
            <person name="Ahn B.O."/>
            <person name="Rhee S.Y."/>
            <person name="Sohng J.K."/>
        </authorList>
    </citation>
    <scope>NUCLEOTIDE SEQUENCE</scope>
    <source>
        <tissue evidence="15">Leaf</tissue>
    </source>
</reference>
<feature type="binding site" evidence="11">
    <location>
        <position position="113"/>
    </location>
    <ligand>
        <name>Mn(2+)</name>
        <dbReference type="ChEBI" id="CHEBI:29035"/>
    </ligand>
</feature>
<feature type="binding site" evidence="11">
    <location>
        <position position="159"/>
    </location>
    <ligand>
        <name>Mn(2+)</name>
        <dbReference type="ChEBI" id="CHEBI:29035"/>
    </ligand>
</feature>
<dbReference type="AlphaFoldDB" id="A0A834WQ79"/>
<feature type="binding site" evidence="11">
    <location>
        <position position="115"/>
    </location>
    <ligand>
        <name>Mn(2+)</name>
        <dbReference type="ChEBI" id="CHEBI:29035"/>
    </ligand>
</feature>
<keyword evidence="16" id="KW-1185">Reference proteome</keyword>
<dbReference type="GO" id="GO:0010497">
    <property type="term" value="P:plasmodesmata-mediated intercellular transport"/>
    <property type="evidence" value="ECO:0007669"/>
    <property type="project" value="UniProtKB-ARBA"/>
</dbReference>
<dbReference type="SUPFAM" id="SSF51182">
    <property type="entry name" value="RmlC-like cupins"/>
    <property type="match status" value="1"/>
</dbReference>
<dbReference type="GO" id="GO:0048046">
    <property type="term" value="C:apoplast"/>
    <property type="evidence" value="ECO:0007669"/>
    <property type="project" value="UniProtKB-SubCell"/>
</dbReference>
<dbReference type="Pfam" id="PF00190">
    <property type="entry name" value="Cupin_1"/>
    <property type="match status" value="1"/>
</dbReference>
<evidence type="ECO:0000256" key="1">
    <source>
        <dbReference type="ARBA" id="ARBA00004271"/>
    </source>
</evidence>
<feature type="binding site" evidence="11">
    <location>
        <position position="120"/>
    </location>
    <ligand>
        <name>Mn(2+)</name>
        <dbReference type="ChEBI" id="CHEBI:29035"/>
    </ligand>
</feature>
<proteinExistence type="inferred from homology"/>
<dbReference type="EMBL" id="JAAIUW010000006">
    <property type="protein sequence ID" value="KAF7829413.1"/>
    <property type="molecule type" value="Genomic_DNA"/>
</dbReference>
<feature type="disulfide bond" evidence="12">
    <location>
        <begin position="33"/>
        <end position="50"/>
    </location>
</feature>
<keyword evidence="6 13" id="KW-0732">Signal</keyword>